<dbReference type="InterPro" id="IPR048764">
    <property type="entry name" value="PylC_N"/>
</dbReference>
<dbReference type="AlphaFoldDB" id="A0A3G1L039"/>
<name>A0A3G1L039_FORW1</name>
<dbReference type="Pfam" id="PF21360">
    <property type="entry name" value="PylC-like_N"/>
    <property type="match status" value="1"/>
</dbReference>
<dbReference type="SUPFAM" id="SSF51735">
    <property type="entry name" value="NAD(P)-binding Rossmann-fold domains"/>
    <property type="match status" value="1"/>
</dbReference>
<evidence type="ECO:0000313" key="7">
    <source>
        <dbReference type="Proteomes" id="UP000323521"/>
    </source>
</evidence>
<dbReference type="PANTHER" id="PTHR43055">
    <property type="entry name" value="FORMATE-DEPENDENT PHOSPHORIBOSYLGLYCINAMIDE FORMYLTRANSFERASE"/>
    <property type="match status" value="1"/>
</dbReference>
<evidence type="ECO:0000256" key="2">
    <source>
        <dbReference type="ARBA" id="ARBA00022741"/>
    </source>
</evidence>
<keyword evidence="2 4" id="KW-0547">Nucleotide-binding</keyword>
<dbReference type="InterPro" id="IPR011761">
    <property type="entry name" value="ATP-grasp"/>
</dbReference>
<feature type="domain" description="ATP-grasp" evidence="5">
    <location>
        <begin position="93"/>
        <end position="279"/>
    </location>
</feature>
<dbReference type="GO" id="GO:0071524">
    <property type="term" value="P:pyrrolysine biosynthetic process"/>
    <property type="evidence" value="ECO:0007669"/>
    <property type="project" value="InterPro"/>
</dbReference>
<proteinExistence type="predicted"/>
<keyword evidence="7" id="KW-1185">Reference proteome</keyword>
<evidence type="ECO:0000313" key="6">
    <source>
        <dbReference type="EMBL" id="ATW28143.1"/>
    </source>
</evidence>
<evidence type="ECO:0000256" key="3">
    <source>
        <dbReference type="ARBA" id="ARBA00022840"/>
    </source>
</evidence>
<dbReference type="SUPFAM" id="SSF56059">
    <property type="entry name" value="Glutathione synthetase ATP-binding domain-like"/>
    <property type="match status" value="1"/>
</dbReference>
<reference evidence="6 7" key="1">
    <citation type="submission" date="2016-10" db="EMBL/GenBank/DDBJ databases">
        <title>Complete Genome Sequence of Peptococcaceae strain DCMF.</title>
        <authorList>
            <person name="Edwards R.J."/>
            <person name="Holland S.I."/>
            <person name="Deshpande N.P."/>
            <person name="Wong Y.K."/>
            <person name="Ertan H."/>
            <person name="Manefield M."/>
            <person name="Russell T.L."/>
            <person name="Lee M.J."/>
        </authorList>
    </citation>
    <scope>NUCLEOTIDE SEQUENCE [LARGE SCALE GENOMIC DNA]</scope>
    <source>
        <strain evidence="6 7">DCMF</strain>
    </source>
</reference>
<dbReference type="PROSITE" id="PS50975">
    <property type="entry name" value="ATP_GRASP"/>
    <property type="match status" value="1"/>
</dbReference>
<dbReference type="OrthoDB" id="5415832at2"/>
<dbReference type="Gene3D" id="3.40.50.720">
    <property type="entry name" value="NAD(P)-binding Rossmann-like Domain"/>
    <property type="match status" value="1"/>
</dbReference>
<evidence type="ECO:0000256" key="4">
    <source>
        <dbReference type="PROSITE-ProRule" id="PRU00409"/>
    </source>
</evidence>
<dbReference type="GO" id="GO:0016874">
    <property type="term" value="F:ligase activity"/>
    <property type="evidence" value="ECO:0007669"/>
    <property type="project" value="UniProtKB-KW"/>
</dbReference>
<dbReference type="NCBIfam" id="TIGR03909">
    <property type="entry name" value="pyrrolys_PylC"/>
    <property type="match status" value="1"/>
</dbReference>
<dbReference type="EMBL" id="CP017634">
    <property type="protein sequence ID" value="ATW28143.1"/>
    <property type="molecule type" value="Genomic_DNA"/>
</dbReference>
<sequence length="397" mass="44586">MKIVIVGGKLPGIEAAYLAHQAGWEVILIDKDPGAPATGMCDKFFQLDIHEEGKRFVQIAQEADLVIPALQDQRTLDSLVGLAGQCKCPMIFDRFCYSITSSRLKSHILFQHHEIPAPGHWPQCDLPVMVRPAGFKEKSRLISTQSGLTGFLDKNQAQREELVIQQFLKGDYYSLEVIGCQGIYRTLQVTDLDMDRCFDCKRVSAPTKLTYEHQQEFCSLGEKMGAMINLEGIANIQVVDHQGTLKVLGITAKLPSETPIVVYKSTGLNMLVLLDGVYRRGIMDTVLTFGDARAVISEYVKVTSQRMETIGKHKIPDRGPMFLHQNFFGAEEAITNYRPGQSSWVARLIHTGSDVAEVRMKRMKTIETMQKQFKIPCFVDAAPKNVHEMPQRANNRK</sequence>
<evidence type="ECO:0000259" key="5">
    <source>
        <dbReference type="PROSITE" id="PS50975"/>
    </source>
</evidence>
<evidence type="ECO:0000256" key="1">
    <source>
        <dbReference type="ARBA" id="ARBA00022598"/>
    </source>
</evidence>
<dbReference type="RefSeq" id="WP_148137554.1">
    <property type="nucleotide sequence ID" value="NZ_CP017634.1"/>
</dbReference>
<protein>
    <submittedName>
        <fullName evidence="6">3-methylornithine--L-lysine ligase PylC</fullName>
    </submittedName>
</protein>
<dbReference type="GO" id="GO:0046872">
    <property type="term" value="F:metal ion binding"/>
    <property type="evidence" value="ECO:0007669"/>
    <property type="project" value="InterPro"/>
</dbReference>
<accession>A0A3G1L039</accession>
<gene>
    <name evidence="6" type="ORF">DCMF_28350</name>
</gene>
<keyword evidence="1 6" id="KW-0436">Ligase</keyword>
<dbReference type="Proteomes" id="UP000323521">
    <property type="component" value="Chromosome"/>
</dbReference>
<dbReference type="KEGG" id="fwa:DCMF_28350"/>
<dbReference type="InterPro" id="IPR023890">
    <property type="entry name" value="Pyrrolys_PylC"/>
</dbReference>
<dbReference type="InterPro" id="IPR036291">
    <property type="entry name" value="NAD(P)-bd_dom_sf"/>
</dbReference>
<dbReference type="Gene3D" id="3.30.470.20">
    <property type="entry name" value="ATP-grasp fold, B domain"/>
    <property type="match status" value="1"/>
</dbReference>
<dbReference type="GO" id="GO:0005524">
    <property type="term" value="F:ATP binding"/>
    <property type="evidence" value="ECO:0007669"/>
    <property type="project" value="UniProtKB-UniRule"/>
</dbReference>
<keyword evidence="3 4" id="KW-0067">ATP-binding</keyword>
<dbReference type="PANTHER" id="PTHR43055:SF1">
    <property type="entry name" value="FORMATE-DEPENDENT PHOSPHORIBOSYLGLYCINAMIDE FORMYLTRANSFERASE"/>
    <property type="match status" value="1"/>
</dbReference>
<organism evidence="6 7">
    <name type="scientific">Formimonas warabiya</name>
    <dbReference type="NCBI Taxonomy" id="1761012"/>
    <lineage>
        <taxon>Bacteria</taxon>
        <taxon>Bacillati</taxon>
        <taxon>Bacillota</taxon>
        <taxon>Clostridia</taxon>
        <taxon>Eubacteriales</taxon>
        <taxon>Peptococcaceae</taxon>
        <taxon>Candidatus Formimonas</taxon>
    </lineage>
</organism>
<dbReference type="GO" id="GO:0005829">
    <property type="term" value="C:cytosol"/>
    <property type="evidence" value="ECO:0007669"/>
    <property type="project" value="TreeGrafter"/>
</dbReference>